<keyword evidence="4" id="KW-1185">Reference proteome</keyword>
<evidence type="ECO:0000313" key="4">
    <source>
        <dbReference type="Proteomes" id="UP000228934"/>
    </source>
</evidence>
<feature type="chain" id="PRO_5013963831" description="Ig-like domain-containing protein" evidence="1">
    <location>
        <begin position="23"/>
        <end position="639"/>
    </location>
</feature>
<dbReference type="InterPro" id="IPR013783">
    <property type="entry name" value="Ig-like_fold"/>
</dbReference>
<feature type="domain" description="Ig-like" evidence="2">
    <location>
        <begin position="331"/>
        <end position="407"/>
    </location>
</feature>
<feature type="domain" description="Ig-like" evidence="2">
    <location>
        <begin position="251"/>
        <end position="327"/>
    </location>
</feature>
<reference evidence="4" key="1">
    <citation type="journal article" date="2017" name="Nat. Commun.">
        <title>The North American bullfrog draft genome provides insight into hormonal regulation of long noncoding RNA.</title>
        <authorList>
            <person name="Hammond S.A."/>
            <person name="Warren R.L."/>
            <person name="Vandervalk B.P."/>
            <person name="Kucuk E."/>
            <person name="Khan H."/>
            <person name="Gibb E.A."/>
            <person name="Pandoh P."/>
            <person name="Kirk H."/>
            <person name="Zhao Y."/>
            <person name="Jones M."/>
            <person name="Mungall A.J."/>
            <person name="Coope R."/>
            <person name="Pleasance S."/>
            <person name="Moore R.A."/>
            <person name="Holt R.A."/>
            <person name="Round J.M."/>
            <person name="Ohora S."/>
            <person name="Walle B.V."/>
            <person name="Veldhoen N."/>
            <person name="Helbing C.C."/>
            <person name="Birol I."/>
        </authorList>
    </citation>
    <scope>NUCLEOTIDE SEQUENCE [LARGE SCALE GENOMIC DNA]</scope>
</reference>
<keyword evidence="1" id="KW-0732">Signal</keyword>
<accession>A0A2G9QRV3</accession>
<evidence type="ECO:0000256" key="1">
    <source>
        <dbReference type="SAM" id="SignalP"/>
    </source>
</evidence>
<dbReference type="InterPro" id="IPR007110">
    <property type="entry name" value="Ig-like_dom"/>
</dbReference>
<dbReference type="InterPro" id="IPR036179">
    <property type="entry name" value="Ig-like_dom_sf"/>
</dbReference>
<dbReference type="PANTHER" id="PTHR45813:SF4">
    <property type="entry name" value="ADHESION G PROTEIN-COUPLED RECEPTOR F5"/>
    <property type="match status" value="1"/>
</dbReference>
<feature type="domain" description="Ig-like" evidence="2">
    <location>
        <begin position="137"/>
        <end position="233"/>
    </location>
</feature>
<dbReference type="PROSITE" id="PS50835">
    <property type="entry name" value="IG_LIKE"/>
    <property type="match status" value="3"/>
</dbReference>
<evidence type="ECO:0000313" key="3">
    <source>
        <dbReference type="EMBL" id="PIO17753.1"/>
    </source>
</evidence>
<dbReference type="Gene3D" id="2.60.40.10">
    <property type="entry name" value="Immunoglobulins"/>
    <property type="match status" value="2"/>
</dbReference>
<feature type="signal peptide" evidence="1">
    <location>
        <begin position="1"/>
        <end position="22"/>
    </location>
</feature>
<sequence>MTVLSSILYIIICFPLWQISSSLLEEDFEDSLPPSLDNHVYLHQEVRAASGDLSYYESDIEISFSDPSLEGEIRRSLENLDIYTTLLPTTTVMHEDFAPVCILTESQANCSCDKDYDCLGTLGPCTDTSCTCITKLPLQKYCNSKTILISPSTVFQGDTVTIDCLFRELGNIAWYHNSVKIPNVQKYNTSSNWQGTMVLYTLTVNDVTDSDQGNYTCSLNSSGTLQAKSTILGNIKTLQISSSDNVDSFSDGDQFNLTCCSPDIGEFNVTWTENGPAGGTGNPTSNTTCSIYSLTPNAIELLSLVTSYTCSFQRNKGATISKTIKVTYYKKANIIIPSSLQISARKNLNVNCQTNMNVTKIVWTKNTMSNIVANSGILQQDGVTPAWAGTYFCVVYQGSLSTYANLTVIIIPLPLTEEITVYPLQTYLTCENTAPVQLTCCVNGPGYTRNFTNGSPPIHDTTLNCSYSNMNFDCNTKTPVSVSCVVFNSQNDNVTSKAMTISYVQDQQNCKAQDGRPETPSGKTYDVPCQTFDTTMLGTKTFICNDGSWSVQEDNCYSARIFQELLNVQDVVSVPGPQLLQSFPKLLDNITVLATSEKETILNSSKTLELMVQIISILANTTQMSVPVDQPMMQVCLYV</sequence>
<proteinExistence type="predicted"/>
<dbReference type="AlphaFoldDB" id="A0A2G9QRV3"/>
<protein>
    <recommendedName>
        <fullName evidence="2">Ig-like domain-containing protein</fullName>
    </recommendedName>
</protein>
<dbReference type="InterPro" id="IPR003599">
    <property type="entry name" value="Ig_sub"/>
</dbReference>
<dbReference type="SMART" id="SM00409">
    <property type="entry name" value="IG"/>
    <property type="match status" value="3"/>
</dbReference>
<feature type="non-terminal residue" evidence="3">
    <location>
        <position position="639"/>
    </location>
</feature>
<name>A0A2G9QRV3_AQUCT</name>
<dbReference type="OrthoDB" id="10040049at2759"/>
<evidence type="ECO:0000259" key="2">
    <source>
        <dbReference type="PROSITE" id="PS50835"/>
    </source>
</evidence>
<dbReference type="Pfam" id="PF13927">
    <property type="entry name" value="Ig_3"/>
    <property type="match status" value="1"/>
</dbReference>
<dbReference type="GO" id="GO:0007189">
    <property type="term" value="P:adenylate cyclase-activating G protein-coupled receptor signaling pathway"/>
    <property type="evidence" value="ECO:0007669"/>
    <property type="project" value="TreeGrafter"/>
</dbReference>
<dbReference type="EMBL" id="KV944924">
    <property type="protein sequence ID" value="PIO17753.1"/>
    <property type="molecule type" value="Genomic_DNA"/>
</dbReference>
<dbReference type="GO" id="GO:0004930">
    <property type="term" value="F:G protein-coupled receptor activity"/>
    <property type="evidence" value="ECO:0007669"/>
    <property type="project" value="TreeGrafter"/>
</dbReference>
<dbReference type="SUPFAM" id="SSF48726">
    <property type="entry name" value="Immunoglobulin"/>
    <property type="match status" value="2"/>
</dbReference>
<gene>
    <name evidence="3" type="ORF">AB205_0050440</name>
</gene>
<dbReference type="PANTHER" id="PTHR45813">
    <property type="entry name" value="IG-LIKE DOMAIN-CONTAINING PROTEIN"/>
    <property type="match status" value="1"/>
</dbReference>
<dbReference type="InterPro" id="IPR051587">
    <property type="entry name" value="Adhesion_GPCR"/>
</dbReference>
<dbReference type="Proteomes" id="UP000228934">
    <property type="component" value="Unassembled WGS sequence"/>
</dbReference>
<organism evidence="3 4">
    <name type="scientific">Aquarana catesbeiana</name>
    <name type="common">American bullfrog</name>
    <name type="synonym">Rana catesbeiana</name>
    <dbReference type="NCBI Taxonomy" id="8400"/>
    <lineage>
        <taxon>Eukaryota</taxon>
        <taxon>Metazoa</taxon>
        <taxon>Chordata</taxon>
        <taxon>Craniata</taxon>
        <taxon>Vertebrata</taxon>
        <taxon>Euteleostomi</taxon>
        <taxon>Amphibia</taxon>
        <taxon>Batrachia</taxon>
        <taxon>Anura</taxon>
        <taxon>Neobatrachia</taxon>
        <taxon>Ranoidea</taxon>
        <taxon>Ranidae</taxon>
        <taxon>Aquarana</taxon>
    </lineage>
</organism>